<dbReference type="EMBL" id="JH597761">
    <property type="protein sequence ID" value="EHP69921.1"/>
    <property type="molecule type" value="Genomic_DNA"/>
</dbReference>
<dbReference type="OrthoDB" id="44077at2157"/>
<accession>H2C0X2</accession>
<evidence type="ECO:0000313" key="3">
    <source>
        <dbReference type="EMBL" id="EHP69921.1"/>
    </source>
</evidence>
<dbReference type="Proteomes" id="UP000003980">
    <property type="component" value="Unassembled WGS sequence"/>
</dbReference>
<protein>
    <submittedName>
        <fullName evidence="3">CRISPR-associated RAMP protein, SSO1426 family</fullName>
    </submittedName>
</protein>
<feature type="domain" description="CRISPR type III-associated protein" evidence="2">
    <location>
        <begin position="19"/>
        <end position="216"/>
    </location>
</feature>
<evidence type="ECO:0000256" key="1">
    <source>
        <dbReference type="ARBA" id="ARBA00023118"/>
    </source>
</evidence>
<dbReference type="HOGENOM" id="CLU_084433_0_0_2"/>
<keyword evidence="4" id="KW-1185">Reference proteome</keyword>
<dbReference type="Pfam" id="PF03787">
    <property type="entry name" value="RAMPs"/>
    <property type="match status" value="1"/>
</dbReference>
<dbReference type="eggNOG" id="arCOG02658">
    <property type="taxonomic scope" value="Archaea"/>
</dbReference>
<sequence>MSRYYTARIIFHNTILGLPLRVGAGRADFDPTSLAKDQVLKDSQGRPVIPGSSWKGVFRSASERIAKGRGLEVCTGLSKDTCLERRRKDREFQNLIERPDQALPLFWDNTCINCKVFGTMSVIGAVSFLDSYPVSPNDYSLGMRTMIAISRKEGAVAGKALVQIEYVNPGSTFTFKFRGVNLPNYVIGYLTLVMGDIHQGLVQIGGHKSRGFGQVRFKRLKLTNWGATKVGEEDVDVTFKYGEEMDGDSFLNEAQKFVEAFKNVKIQYPKKSHL</sequence>
<keyword evidence="1" id="KW-0051">Antiviral defense</keyword>
<organism evidence="3 4">
    <name type="scientific">Metallosphaera yellowstonensis MK1</name>
    <dbReference type="NCBI Taxonomy" id="671065"/>
    <lineage>
        <taxon>Archaea</taxon>
        <taxon>Thermoproteota</taxon>
        <taxon>Thermoprotei</taxon>
        <taxon>Sulfolobales</taxon>
        <taxon>Sulfolobaceae</taxon>
        <taxon>Metallosphaera</taxon>
    </lineage>
</organism>
<gene>
    <name evidence="3" type="ORF">MetMK1DRAFT_00004230</name>
</gene>
<dbReference type="AlphaFoldDB" id="H2C0X2"/>
<dbReference type="STRING" id="671065.MetMK1DRAFT_00004230"/>
<dbReference type="InterPro" id="IPR013411">
    <property type="entry name" value="CRISPR-assoc_RAMP_Csx7"/>
</dbReference>
<proteinExistence type="predicted"/>
<name>H2C0X2_9CREN</name>
<dbReference type="PANTHER" id="PTHR35579">
    <property type="entry name" value="CRISPR SYSTEM CMS ENDORIBONUCLEASE CSM3"/>
    <property type="match status" value="1"/>
</dbReference>
<evidence type="ECO:0000259" key="2">
    <source>
        <dbReference type="Pfam" id="PF03787"/>
    </source>
</evidence>
<dbReference type="InterPro" id="IPR005537">
    <property type="entry name" value="RAMP_III_fam"/>
</dbReference>
<dbReference type="GO" id="GO:0051607">
    <property type="term" value="P:defense response to virus"/>
    <property type="evidence" value="ECO:0007669"/>
    <property type="project" value="UniProtKB-KW"/>
</dbReference>
<dbReference type="PANTHER" id="PTHR35579:SF6">
    <property type="entry name" value="DUF324 DOMAIN-CONTAINING PROTEIN"/>
    <property type="match status" value="1"/>
</dbReference>
<dbReference type="InterPro" id="IPR052216">
    <property type="entry name" value="CRISPR_Csm3_endoribonuclease"/>
</dbReference>
<reference evidence="3 4" key="1">
    <citation type="submission" date="2012-01" db="EMBL/GenBank/DDBJ databases">
        <title>Improved High-Quality Draft sequence of Metallosphaera yellowstonensis MK1.</title>
        <authorList>
            <consortium name="US DOE Joint Genome Institute"/>
            <person name="Lucas S."/>
            <person name="Han J."/>
            <person name="Cheng J.-F."/>
            <person name="Goodwin L."/>
            <person name="Pitluck S."/>
            <person name="Peters L."/>
            <person name="Teshima H."/>
            <person name="Detter J.C."/>
            <person name="Han C."/>
            <person name="Tapia R."/>
            <person name="Land M."/>
            <person name="Hauser L."/>
            <person name="Kyrpides N."/>
            <person name="Kozubal M."/>
            <person name="Macur R.E."/>
            <person name="Jay Z."/>
            <person name="Inskeep W."/>
            <person name="Woyke T."/>
        </authorList>
    </citation>
    <scope>NUCLEOTIDE SEQUENCE [LARGE SCALE GENOMIC DNA]</scope>
    <source>
        <strain evidence="3 4">MK1</strain>
    </source>
</reference>
<dbReference type="NCBIfam" id="TIGR02581">
    <property type="entry name" value="cas_cyan_RAMP"/>
    <property type="match status" value="1"/>
</dbReference>
<evidence type="ECO:0000313" key="4">
    <source>
        <dbReference type="Proteomes" id="UP000003980"/>
    </source>
</evidence>